<keyword evidence="11" id="KW-1185">Reference proteome</keyword>
<dbReference type="GO" id="GO:0140115">
    <property type="term" value="P:export across plasma membrane"/>
    <property type="evidence" value="ECO:0007669"/>
    <property type="project" value="UniProtKB-ARBA"/>
</dbReference>
<dbReference type="Gene3D" id="1.20.1250.20">
    <property type="entry name" value="MFS general substrate transporter like domains"/>
    <property type="match status" value="1"/>
</dbReference>
<feature type="transmembrane region" description="Helical" evidence="8">
    <location>
        <begin position="124"/>
        <end position="143"/>
    </location>
</feature>
<feature type="transmembrane region" description="Helical" evidence="8">
    <location>
        <begin position="182"/>
        <end position="206"/>
    </location>
</feature>
<feature type="transmembrane region" description="Helical" evidence="8">
    <location>
        <begin position="149"/>
        <end position="170"/>
    </location>
</feature>
<feature type="transmembrane region" description="Helical" evidence="8">
    <location>
        <begin position="327"/>
        <end position="349"/>
    </location>
</feature>
<organism evidence="10 11">
    <name type="scientific">Stachybotrys elegans</name>
    <dbReference type="NCBI Taxonomy" id="80388"/>
    <lineage>
        <taxon>Eukaryota</taxon>
        <taxon>Fungi</taxon>
        <taxon>Dikarya</taxon>
        <taxon>Ascomycota</taxon>
        <taxon>Pezizomycotina</taxon>
        <taxon>Sordariomycetes</taxon>
        <taxon>Hypocreomycetidae</taxon>
        <taxon>Hypocreales</taxon>
        <taxon>Stachybotryaceae</taxon>
        <taxon>Stachybotrys</taxon>
    </lineage>
</organism>
<dbReference type="InterPro" id="IPR011701">
    <property type="entry name" value="MFS"/>
</dbReference>
<proteinExistence type="predicted"/>
<evidence type="ECO:0000313" key="10">
    <source>
        <dbReference type="EMBL" id="KAH7324677.1"/>
    </source>
</evidence>
<evidence type="ECO:0000256" key="7">
    <source>
        <dbReference type="SAM" id="MobiDB-lite"/>
    </source>
</evidence>
<protein>
    <submittedName>
        <fullName evidence="10">Major facilitator superfamily domain-containing protein</fullName>
    </submittedName>
</protein>
<evidence type="ECO:0000256" key="8">
    <source>
        <dbReference type="SAM" id="Phobius"/>
    </source>
</evidence>
<dbReference type="PANTHER" id="PTHR23502">
    <property type="entry name" value="MAJOR FACILITATOR SUPERFAMILY"/>
    <property type="match status" value="1"/>
</dbReference>
<dbReference type="AlphaFoldDB" id="A0A8K0WU02"/>
<dbReference type="GO" id="GO:0015137">
    <property type="term" value="F:citrate transmembrane transporter activity"/>
    <property type="evidence" value="ECO:0007669"/>
    <property type="project" value="UniProtKB-ARBA"/>
</dbReference>
<feature type="region of interest" description="Disordered" evidence="7">
    <location>
        <begin position="1"/>
        <end position="45"/>
    </location>
</feature>
<dbReference type="FunFam" id="1.20.1250.20:FF:000172">
    <property type="entry name" value="MFS multidrug resistance transporter"/>
    <property type="match status" value="1"/>
</dbReference>
<dbReference type="InterPro" id="IPR036259">
    <property type="entry name" value="MFS_trans_sf"/>
</dbReference>
<dbReference type="Pfam" id="PF07690">
    <property type="entry name" value="MFS_1"/>
    <property type="match status" value="1"/>
</dbReference>
<keyword evidence="5 8" id="KW-0472">Membrane</keyword>
<evidence type="ECO:0000256" key="4">
    <source>
        <dbReference type="ARBA" id="ARBA00022989"/>
    </source>
</evidence>
<feature type="transmembrane region" description="Helical" evidence="8">
    <location>
        <begin position="416"/>
        <end position="438"/>
    </location>
</feature>
<sequence length="509" mass="54524">MGKPDARTTANPATQTTKDAAPVNVEPGPLEAQLCEKSSSPTPQEPFTIFSSAEKRWIGSVASFGAMFSTLSSYIYFPALEPMARELGVSVSLINLTVTSYMVVAGIAPAFMGDIADQGGRRPAYIIMFALAVGSNIGLALQTSYPALFVLRMIQSAGISGSYGAAYGVLADITTISERGSFVGIMLVFMNSAPSFGPVIAGALAQQLGWRWIFWFLVILTGSYFVILLLGLPETQRKVVGNGSIQTRGIYRSLFDYLTKDRKSGINPRDAGVKRKHHIPNPFKCIQMLFSKGNIAVIMAGSVTYTVKMTLQTSLAPTCIAVYGLDYLQAGLIYLPSGVGGAIGSYYTGKLLDKALKRRTSELGTDWTYRRGDDISEFPIEKARFEGLYTLVILSAVSTVGYGVSLMTRAHITVPLVMQFISGGATSGIFTMCGTLLTDLNPSASATVQASYNIVRCLMAGAAIGIQQPLTDAAGLGWGFGFFGLVMLTAAPMGLLLKKYGMGWRQVRT</sequence>
<keyword evidence="6" id="KW-0325">Glycoprotein</keyword>
<dbReference type="SUPFAM" id="SSF103473">
    <property type="entry name" value="MFS general substrate transporter"/>
    <property type="match status" value="1"/>
</dbReference>
<feature type="transmembrane region" description="Helical" evidence="8">
    <location>
        <begin position="89"/>
        <end position="112"/>
    </location>
</feature>
<evidence type="ECO:0000259" key="9">
    <source>
        <dbReference type="PROSITE" id="PS50850"/>
    </source>
</evidence>
<evidence type="ECO:0000256" key="1">
    <source>
        <dbReference type="ARBA" id="ARBA00004141"/>
    </source>
</evidence>
<dbReference type="PROSITE" id="PS50850">
    <property type="entry name" value="MFS"/>
    <property type="match status" value="1"/>
</dbReference>
<dbReference type="PANTHER" id="PTHR23502:SF51">
    <property type="entry name" value="QUINIDINE RESISTANCE PROTEIN 1-RELATED"/>
    <property type="match status" value="1"/>
</dbReference>
<keyword evidence="4 8" id="KW-1133">Transmembrane helix</keyword>
<name>A0A8K0WU02_9HYPO</name>
<evidence type="ECO:0000256" key="5">
    <source>
        <dbReference type="ARBA" id="ARBA00023136"/>
    </source>
</evidence>
<comment type="caution">
    <text evidence="10">The sequence shown here is derived from an EMBL/GenBank/DDBJ whole genome shotgun (WGS) entry which is preliminary data.</text>
</comment>
<keyword evidence="3 8" id="KW-0812">Transmembrane</keyword>
<dbReference type="OrthoDB" id="440553at2759"/>
<comment type="subcellular location">
    <subcellularLocation>
        <location evidence="1">Membrane</location>
        <topology evidence="1">Multi-pass membrane protein</topology>
    </subcellularLocation>
</comment>
<evidence type="ECO:0000256" key="3">
    <source>
        <dbReference type="ARBA" id="ARBA00022692"/>
    </source>
</evidence>
<feature type="transmembrane region" description="Helical" evidence="8">
    <location>
        <begin position="285"/>
        <end position="307"/>
    </location>
</feature>
<feature type="transmembrane region" description="Helical" evidence="8">
    <location>
        <begin position="57"/>
        <end position="77"/>
    </location>
</feature>
<feature type="compositionally biased region" description="Polar residues" evidence="7">
    <location>
        <begin position="8"/>
        <end position="18"/>
    </location>
</feature>
<dbReference type="InterPro" id="IPR020846">
    <property type="entry name" value="MFS_dom"/>
</dbReference>
<dbReference type="EMBL" id="JAGPNK010000003">
    <property type="protein sequence ID" value="KAH7324677.1"/>
    <property type="molecule type" value="Genomic_DNA"/>
</dbReference>
<dbReference type="GO" id="GO:0005886">
    <property type="term" value="C:plasma membrane"/>
    <property type="evidence" value="ECO:0007669"/>
    <property type="project" value="TreeGrafter"/>
</dbReference>
<accession>A0A8K0WU02</accession>
<gene>
    <name evidence="10" type="ORF">B0I35DRAFT_348673</name>
</gene>
<dbReference type="FunFam" id="1.20.1720.10:FF:000009">
    <property type="entry name" value="MFS multidrug transporter"/>
    <property type="match status" value="1"/>
</dbReference>
<keyword evidence="2" id="KW-0813">Transport</keyword>
<evidence type="ECO:0000256" key="6">
    <source>
        <dbReference type="ARBA" id="ARBA00023180"/>
    </source>
</evidence>
<reference evidence="10" key="1">
    <citation type="journal article" date="2021" name="Nat. Commun.">
        <title>Genetic determinants of endophytism in the Arabidopsis root mycobiome.</title>
        <authorList>
            <person name="Mesny F."/>
            <person name="Miyauchi S."/>
            <person name="Thiergart T."/>
            <person name="Pickel B."/>
            <person name="Atanasova L."/>
            <person name="Karlsson M."/>
            <person name="Huettel B."/>
            <person name="Barry K.W."/>
            <person name="Haridas S."/>
            <person name="Chen C."/>
            <person name="Bauer D."/>
            <person name="Andreopoulos W."/>
            <person name="Pangilinan J."/>
            <person name="LaButti K."/>
            <person name="Riley R."/>
            <person name="Lipzen A."/>
            <person name="Clum A."/>
            <person name="Drula E."/>
            <person name="Henrissat B."/>
            <person name="Kohler A."/>
            <person name="Grigoriev I.V."/>
            <person name="Martin F.M."/>
            <person name="Hacquard S."/>
        </authorList>
    </citation>
    <scope>NUCLEOTIDE SEQUENCE</scope>
    <source>
        <strain evidence="10">MPI-CAGE-CH-0235</strain>
    </source>
</reference>
<evidence type="ECO:0000256" key="2">
    <source>
        <dbReference type="ARBA" id="ARBA00022448"/>
    </source>
</evidence>
<feature type="transmembrane region" description="Helical" evidence="8">
    <location>
        <begin position="212"/>
        <end position="232"/>
    </location>
</feature>
<feature type="transmembrane region" description="Helical" evidence="8">
    <location>
        <begin position="476"/>
        <end position="497"/>
    </location>
</feature>
<dbReference type="Proteomes" id="UP000813444">
    <property type="component" value="Unassembled WGS sequence"/>
</dbReference>
<feature type="domain" description="Major facilitator superfamily (MFS) profile" evidence="9">
    <location>
        <begin position="58"/>
        <end position="502"/>
    </location>
</feature>
<evidence type="ECO:0000313" key="11">
    <source>
        <dbReference type="Proteomes" id="UP000813444"/>
    </source>
</evidence>